<dbReference type="CDD" id="cd01651">
    <property type="entry name" value="RT_G2_intron"/>
    <property type="match status" value="1"/>
</dbReference>
<accession>A0AAV2FP83</accession>
<sequence>MAILSWLPRVCRRNSFRRFLPQSINSSRASPLLDCTGGSTERLRGFTGCSSLSAAPGSLPKGLTIMTLATDLADLVEETPNPDDEKAPESRVKLKRYLELRVKKRVKEHYVDGKFENLMMNVIANPETLEDAYSCIRLNSNVDISSDGHTISFQSLADELSSGTFSIEENTFSISTRGKVKEVLVLPNLKLSVVQEAIRLVLEVVYRPYFSKISHGCRSGRSHSTALKYIRKEFRNPDWLFSVILSKKLDAFLFANLRSAMEEKIKDTCLLDVIQRMFEAEVLNLEFGGFPKGHGLPQEGVLSPILMNIYLDLFDREFYRLSLKYEALCPGGPLGEEVSHSSLRTWFKRQMKCSDNRDEKEPGPRIFCCRFMDELLFAVSGPKDVALGFKSEVIDFLNNCLHLDASSDAEISSSTRCQGIRFLGTLVRREIKETSAVKAVHKLKEKVRLFTSQKQEAWDRGVVRIGRKWLGHGLRKVKESEIKHLSDPESLLNQISSFRKPGMETDHWYKLLVKIWVQNLDAKVVRSEQLIFSGIVEPALPNELRDSYLEFKKCAERYVHSETATTLALLPSSNHSPAETVTKIIAPVYAIQKRLFRYGLATYRGHPCAARLLMLQDDIQIFDWFHGIVSRWLRWYSYCDNLSEVEAMVRYQLRKSCIRTLAAKYRIHEDDIEKRFDVELSKISSSVDDLDEDIGFDSSEVKKLCDDDAGAMTYGVSYSGSCLLSLARMVSEQRPCDCFVIGCSAAAPSVYTLHVMERQKFPGWKTGFSTCIHPSLNKRRIGLCKQHLQDLYLGRISLQSVDFGSWN</sequence>
<dbReference type="Proteomes" id="UP001497516">
    <property type="component" value="Chromosome 7"/>
</dbReference>
<feature type="domain" description="Domain X" evidence="1">
    <location>
        <begin position="582"/>
        <end position="678"/>
    </location>
</feature>
<evidence type="ECO:0000313" key="3">
    <source>
        <dbReference type="Proteomes" id="UP001497516"/>
    </source>
</evidence>
<gene>
    <name evidence="2" type="ORF">LTRI10_LOCUS39604</name>
</gene>
<dbReference type="Pfam" id="PF01348">
    <property type="entry name" value="Intron_maturas2"/>
    <property type="match status" value="1"/>
</dbReference>
<keyword evidence="3" id="KW-1185">Reference proteome</keyword>
<dbReference type="PANTHER" id="PTHR33642:SF3">
    <property type="entry name" value="NUCLEAR INTRON MATURASE 4, MITOCHONDRIAL"/>
    <property type="match status" value="1"/>
</dbReference>
<dbReference type="EMBL" id="OZ034820">
    <property type="protein sequence ID" value="CAL1399415.1"/>
    <property type="molecule type" value="Genomic_DNA"/>
</dbReference>
<name>A0AAV2FP83_9ROSI</name>
<dbReference type="GO" id="GO:0006315">
    <property type="term" value="P:homing of group II introns"/>
    <property type="evidence" value="ECO:0007669"/>
    <property type="project" value="TreeGrafter"/>
</dbReference>
<evidence type="ECO:0000259" key="1">
    <source>
        <dbReference type="Pfam" id="PF01348"/>
    </source>
</evidence>
<dbReference type="GO" id="GO:0005739">
    <property type="term" value="C:mitochondrion"/>
    <property type="evidence" value="ECO:0007669"/>
    <property type="project" value="TreeGrafter"/>
</dbReference>
<dbReference type="AlphaFoldDB" id="A0AAV2FP83"/>
<reference evidence="2 3" key="1">
    <citation type="submission" date="2024-04" db="EMBL/GenBank/DDBJ databases">
        <authorList>
            <person name="Fracassetti M."/>
        </authorList>
    </citation>
    <scope>NUCLEOTIDE SEQUENCE [LARGE SCALE GENOMIC DNA]</scope>
</reference>
<organism evidence="2 3">
    <name type="scientific">Linum trigynum</name>
    <dbReference type="NCBI Taxonomy" id="586398"/>
    <lineage>
        <taxon>Eukaryota</taxon>
        <taxon>Viridiplantae</taxon>
        <taxon>Streptophyta</taxon>
        <taxon>Embryophyta</taxon>
        <taxon>Tracheophyta</taxon>
        <taxon>Spermatophyta</taxon>
        <taxon>Magnoliopsida</taxon>
        <taxon>eudicotyledons</taxon>
        <taxon>Gunneridae</taxon>
        <taxon>Pentapetalae</taxon>
        <taxon>rosids</taxon>
        <taxon>fabids</taxon>
        <taxon>Malpighiales</taxon>
        <taxon>Linaceae</taxon>
        <taxon>Linum</taxon>
    </lineage>
</organism>
<proteinExistence type="predicted"/>
<dbReference type="PANTHER" id="PTHR33642">
    <property type="entry name" value="COX1/OXI3 INTRON 1 PROTEIN-RELATED"/>
    <property type="match status" value="1"/>
</dbReference>
<dbReference type="GO" id="GO:0090615">
    <property type="term" value="P:mitochondrial mRNA processing"/>
    <property type="evidence" value="ECO:0007669"/>
    <property type="project" value="TreeGrafter"/>
</dbReference>
<dbReference type="GO" id="GO:0003964">
    <property type="term" value="F:RNA-directed DNA polymerase activity"/>
    <property type="evidence" value="ECO:0007669"/>
    <property type="project" value="TreeGrafter"/>
</dbReference>
<protein>
    <recommendedName>
        <fullName evidence="1">Domain X domain-containing protein</fullName>
    </recommendedName>
</protein>
<dbReference type="SUPFAM" id="SSF56672">
    <property type="entry name" value="DNA/RNA polymerases"/>
    <property type="match status" value="1"/>
</dbReference>
<dbReference type="InterPro" id="IPR043502">
    <property type="entry name" value="DNA/RNA_pol_sf"/>
</dbReference>
<evidence type="ECO:0000313" key="2">
    <source>
        <dbReference type="EMBL" id="CAL1399415.1"/>
    </source>
</evidence>
<dbReference type="InterPro" id="IPR024937">
    <property type="entry name" value="Domain_X"/>
</dbReference>